<reference evidence="3 4" key="1">
    <citation type="submission" date="2018-06" db="EMBL/GenBank/DDBJ databases">
        <title>Comparative genomics of downy mildews reveals potential adaptations to biotrophy.</title>
        <authorList>
            <person name="Fletcher K."/>
            <person name="Klosterman S.J."/>
            <person name="Derevnina L."/>
            <person name="Martin F."/>
            <person name="Koike S."/>
            <person name="Reyes Chin-Wo S."/>
            <person name="Mou B."/>
            <person name="Michelmore R."/>
        </authorList>
    </citation>
    <scope>NUCLEOTIDE SEQUENCE [LARGE SCALE GENOMIC DNA]</scope>
    <source>
        <strain evidence="2 4">R13</strain>
        <strain evidence="1 3">R14</strain>
    </source>
</reference>
<sequence>MALTWQEVKHQLKHQLKTDHVARQLRQRPFVTELEQTGIIDSEEAIVIYRPKNALLLQIYWQIGDSH</sequence>
<protein>
    <submittedName>
        <fullName evidence="1">Uncharacterized protein</fullName>
    </submittedName>
</protein>
<accession>A0A3M6VBK1</accession>
<name>A0A3M6VBK1_9STRA</name>
<comment type="caution">
    <text evidence="1">The sequence shown here is derived from an EMBL/GenBank/DDBJ whole genome shotgun (WGS) entry which is preliminary data.</text>
</comment>
<evidence type="ECO:0000313" key="4">
    <source>
        <dbReference type="Proteomes" id="UP000286097"/>
    </source>
</evidence>
<evidence type="ECO:0000313" key="1">
    <source>
        <dbReference type="EMBL" id="RMX63331.1"/>
    </source>
</evidence>
<dbReference type="EMBL" id="QKXF01000237">
    <property type="protein sequence ID" value="RQM13752.1"/>
    <property type="molecule type" value="Genomic_DNA"/>
</dbReference>
<dbReference type="Proteomes" id="UP000282087">
    <property type="component" value="Unassembled WGS sequence"/>
</dbReference>
<evidence type="ECO:0000313" key="2">
    <source>
        <dbReference type="EMBL" id="RQM13752.1"/>
    </source>
</evidence>
<organism evidence="1 3">
    <name type="scientific">Peronospora effusa</name>
    <dbReference type="NCBI Taxonomy" id="542832"/>
    <lineage>
        <taxon>Eukaryota</taxon>
        <taxon>Sar</taxon>
        <taxon>Stramenopiles</taxon>
        <taxon>Oomycota</taxon>
        <taxon>Peronosporomycetes</taxon>
        <taxon>Peronosporales</taxon>
        <taxon>Peronosporaceae</taxon>
        <taxon>Peronospora</taxon>
    </lineage>
</organism>
<gene>
    <name evidence="2" type="ORF">DD237_007339</name>
    <name evidence="1" type="ORF">DD238_008114</name>
</gene>
<proteinExistence type="predicted"/>
<dbReference type="AlphaFoldDB" id="A0A3M6VBK1"/>
<evidence type="ECO:0000313" key="3">
    <source>
        <dbReference type="Proteomes" id="UP000282087"/>
    </source>
</evidence>
<keyword evidence="3" id="KW-1185">Reference proteome</keyword>
<dbReference type="VEuPathDB" id="FungiDB:DD237_007339"/>
<dbReference type="Proteomes" id="UP000286097">
    <property type="component" value="Unassembled WGS sequence"/>
</dbReference>
<dbReference type="EMBL" id="QLLG01000419">
    <property type="protein sequence ID" value="RMX63331.1"/>
    <property type="molecule type" value="Genomic_DNA"/>
</dbReference>
<dbReference type="Gene3D" id="6.10.140.2130">
    <property type="match status" value="1"/>
</dbReference>